<evidence type="ECO:0000313" key="4">
    <source>
        <dbReference type="Proteomes" id="UP001231316"/>
    </source>
</evidence>
<dbReference type="PANTHER" id="PTHR39201:SF1">
    <property type="entry name" value="FLAVODOXIN-LIKE DOMAIN-CONTAINING PROTEIN"/>
    <property type="match status" value="1"/>
</dbReference>
<dbReference type="GO" id="GO:0010181">
    <property type="term" value="F:FMN binding"/>
    <property type="evidence" value="ECO:0007669"/>
    <property type="project" value="InterPro"/>
</dbReference>
<gene>
    <name evidence="3" type="ORF">QFE45_00880</name>
</gene>
<dbReference type="SUPFAM" id="SSF52218">
    <property type="entry name" value="Flavoproteins"/>
    <property type="match status" value="1"/>
</dbReference>
<accession>A0AAX3X7F8</accession>
<evidence type="ECO:0000256" key="1">
    <source>
        <dbReference type="SAM" id="MobiDB-lite"/>
    </source>
</evidence>
<dbReference type="RefSeq" id="WP_180858312.1">
    <property type="nucleotide sequence ID" value="NZ_CP047412.1"/>
</dbReference>
<evidence type="ECO:0000259" key="2">
    <source>
        <dbReference type="PROSITE" id="PS50902"/>
    </source>
</evidence>
<dbReference type="Gene3D" id="3.40.50.360">
    <property type="match status" value="1"/>
</dbReference>
<proteinExistence type="predicted"/>
<dbReference type="EMBL" id="CP123971">
    <property type="protein sequence ID" value="WII28730.1"/>
    <property type="molecule type" value="Genomic_DNA"/>
</dbReference>
<name>A0AAX3X7F8_9LACO</name>
<protein>
    <submittedName>
        <fullName evidence="3">Flavodoxin</fullName>
    </submittedName>
</protein>
<dbReference type="PANTHER" id="PTHR39201">
    <property type="entry name" value="EXPORTED PROTEIN-RELATED"/>
    <property type="match status" value="1"/>
</dbReference>
<feature type="compositionally biased region" description="Polar residues" evidence="1">
    <location>
        <begin position="42"/>
        <end position="52"/>
    </location>
</feature>
<dbReference type="InterPro" id="IPR008254">
    <property type="entry name" value="Flavodoxin/NO_synth"/>
</dbReference>
<reference evidence="3" key="1">
    <citation type="submission" date="2023-04" db="EMBL/GenBank/DDBJ databases">
        <title>Four porcine-derived lactic acid bacteria strains analyses and their evaluation as potential probiotics based on genomics.</title>
        <authorList>
            <person name="Niu D."/>
        </authorList>
    </citation>
    <scope>NUCLEOTIDE SEQUENCE</scope>
    <source>
        <strain evidence="3">ZSA5</strain>
    </source>
</reference>
<sequence>MTKSLVIYFSMTNNTKKVAEMIAQELGADTYRIQAKQPYTSEDLNWHNNNSRANREQEDNNSRPEFVGQLPDLTKYDRILVGHPTWWGIPPRIINTVIKKLDLSGKEIVTFSTSGGSTYDQAQKVMNELIGSDVKPGRVLSSKKDVENWLRDINFK</sequence>
<dbReference type="AlphaFoldDB" id="A0AAX3X7F8"/>
<feature type="domain" description="Flavodoxin-like" evidence="2">
    <location>
        <begin position="4"/>
        <end position="156"/>
    </location>
</feature>
<dbReference type="PROSITE" id="PS50902">
    <property type="entry name" value="FLAVODOXIN_LIKE"/>
    <property type="match status" value="1"/>
</dbReference>
<evidence type="ECO:0000313" key="3">
    <source>
        <dbReference type="EMBL" id="WII28730.1"/>
    </source>
</evidence>
<feature type="compositionally biased region" description="Basic and acidic residues" evidence="1">
    <location>
        <begin position="53"/>
        <end position="62"/>
    </location>
</feature>
<organism evidence="3 4">
    <name type="scientific">Ligilactobacillus salivarius</name>
    <dbReference type="NCBI Taxonomy" id="1624"/>
    <lineage>
        <taxon>Bacteria</taxon>
        <taxon>Bacillati</taxon>
        <taxon>Bacillota</taxon>
        <taxon>Bacilli</taxon>
        <taxon>Lactobacillales</taxon>
        <taxon>Lactobacillaceae</taxon>
        <taxon>Ligilactobacillus</taxon>
    </lineage>
</organism>
<dbReference type="Proteomes" id="UP001231316">
    <property type="component" value="Chromosome"/>
</dbReference>
<dbReference type="GO" id="GO:0016651">
    <property type="term" value="F:oxidoreductase activity, acting on NAD(P)H"/>
    <property type="evidence" value="ECO:0007669"/>
    <property type="project" value="UniProtKB-ARBA"/>
</dbReference>
<feature type="region of interest" description="Disordered" evidence="1">
    <location>
        <begin position="42"/>
        <end position="66"/>
    </location>
</feature>
<dbReference type="InterPro" id="IPR029039">
    <property type="entry name" value="Flavoprotein-like_sf"/>
</dbReference>
<dbReference type="Pfam" id="PF12682">
    <property type="entry name" value="Flavodoxin_4"/>
    <property type="match status" value="1"/>
</dbReference>